<evidence type="ECO:0000313" key="1">
    <source>
        <dbReference type="EMBL" id="SCF01519.1"/>
    </source>
</evidence>
<proteinExistence type="predicted"/>
<dbReference type="AlphaFoldDB" id="A0A1C4WZ98"/>
<organism evidence="1 2">
    <name type="scientific">Micromonospora carbonacea</name>
    <dbReference type="NCBI Taxonomy" id="47853"/>
    <lineage>
        <taxon>Bacteria</taxon>
        <taxon>Bacillati</taxon>
        <taxon>Actinomycetota</taxon>
        <taxon>Actinomycetes</taxon>
        <taxon>Micromonosporales</taxon>
        <taxon>Micromonosporaceae</taxon>
        <taxon>Micromonospora</taxon>
    </lineage>
</organism>
<protein>
    <recommendedName>
        <fullName evidence="3">DUF3168 domain-containing protein</fullName>
    </recommendedName>
</protein>
<evidence type="ECO:0008006" key="3">
    <source>
        <dbReference type="Google" id="ProtNLM"/>
    </source>
</evidence>
<sequence>MGSSVPAALEYLVATTRALAPVQDLRAAVADGWPTARSDVLVAYGVVPGDGDSDAATPIAELSKQDYEVVQMPGVVTVRRAGTDANARARRDAFALVDAIRTMIRDDRRLGGAVVPGDPARMSGWTMTQTAAPKPAGEGRTCTIQFTITWTHRG</sequence>
<evidence type="ECO:0000313" key="2">
    <source>
        <dbReference type="Proteomes" id="UP000183585"/>
    </source>
</evidence>
<keyword evidence="2" id="KW-1185">Reference proteome</keyword>
<dbReference type="RefSeq" id="WP_074474187.1">
    <property type="nucleotide sequence ID" value="NZ_FMCT01000004.1"/>
</dbReference>
<dbReference type="Proteomes" id="UP000183585">
    <property type="component" value="Unassembled WGS sequence"/>
</dbReference>
<reference evidence="2" key="1">
    <citation type="submission" date="2016-06" db="EMBL/GenBank/DDBJ databases">
        <authorList>
            <person name="Varghese N."/>
            <person name="Submissions Spin"/>
        </authorList>
    </citation>
    <scope>NUCLEOTIDE SEQUENCE [LARGE SCALE GENOMIC DNA]</scope>
    <source>
        <strain evidence="2">DSM 43168</strain>
    </source>
</reference>
<accession>A0A1C4WZ98</accession>
<name>A0A1C4WZ98_9ACTN</name>
<gene>
    <name evidence="1" type="ORF">GA0070563_104126</name>
</gene>
<dbReference type="EMBL" id="FMCT01000004">
    <property type="protein sequence ID" value="SCF01519.1"/>
    <property type="molecule type" value="Genomic_DNA"/>
</dbReference>